<name>A0ACC3B227_9EURO</name>
<keyword evidence="2" id="KW-1185">Reference proteome</keyword>
<proteinExistence type="predicted"/>
<evidence type="ECO:0000313" key="2">
    <source>
        <dbReference type="Proteomes" id="UP001177260"/>
    </source>
</evidence>
<organism evidence="1 2">
    <name type="scientific">Aspergillus melleus</name>
    <dbReference type="NCBI Taxonomy" id="138277"/>
    <lineage>
        <taxon>Eukaryota</taxon>
        <taxon>Fungi</taxon>
        <taxon>Dikarya</taxon>
        <taxon>Ascomycota</taxon>
        <taxon>Pezizomycotina</taxon>
        <taxon>Eurotiomycetes</taxon>
        <taxon>Eurotiomycetidae</taxon>
        <taxon>Eurotiales</taxon>
        <taxon>Aspergillaceae</taxon>
        <taxon>Aspergillus</taxon>
        <taxon>Aspergillus subgen. Circumdati</taxon>
    </lineage>
</organism>
<reference evidence="1 2" key="1">
    <citation type="journal article" date="2023" name="ACS Omega">
        <title>Identification of the Neoaspergillic Acid Biosynthesis Gene Cluster by Establishing an In Vitro CRISPR-Ribonucleoprotein Genetic System in Aspergillus melleus.</title>
        <authorList>
            <person name="Yuan B."/>
            <person name="Grau M.F."/>
            <person name="Murata R.M."/>
            <person name="Torok T."/>
            <person name="Venkateswaran K."/>
            <person name="Stajich J.E."/>
            <person name="Wang C.C.C."/>
        </authorList>
    </citation>
    <scope>NUCLEOTIDE SEQUENCE [LARGE SCALE GENOMIC DNA]</scope>
    <source>
        <strain evidence="1 2">IMV 1140</strain>
    </source>
</reference>
<comment type="caution">
    <text evidence="1">The sequence shown here is derived from an EMBL/GenBank/DDBJ whole genome shotgun (WGS) entry which is preliminary data.</text>
</comment>
<protein>
    <submittedName>
        <fullName evidence="1">Uncharacterized protein</fullName>
    </submittedName>
</protein>
<dbReference type="EMBL" id="JAOPJF010000031">
    <property type="protein sequence ID" value="KAK1144426.1"/>
    <property type="molecule type" value="Genomic_DNA"/>
</dbReference>
<evidence type="ECO:0000313" key="1">
    <source>
        <dbReference type="EMBL" id="KAK1144426.1"/>
    </source>
</evidence>
<sequence length="509" mass="55446">MYEPANSLQLPYIKQQHLPRRYESDEEDISEPELGGQENAFSPVESFKARDSDASADELSNADPAESNMACLLSPLSTTTDKASRPVSMDTVKRSSSTTFVADSYIFDHDDDMIIELPSPDSTSPLHSPVFLQPNVYVPPESPASSRRSSSSSIYSEDDNTDLLVAEQVTYVEPCAKPNIILISPTESSHSSENSVPPALKSAPLQPSHSSSSSSKPFGDGESVYSLKSAASSQPFLSSFSREGGAAQYQGEARSRKSGLRLNTTDLEGPSYELPTPQLTQSPEPSSTLSLRARSMTFSRPKTAVSERAPSFKPTTRSRAPTESLRRPPSIQSIRSANLPFFHGRHHSTFPAPDNFSARPISCSQSAASSEYSMSPQNSRPPSRTPSPASNYYSGPNFTRHRSSSSYSVSSVPGSHSSRNPLPIRNSLMKSSTSSSMYSSSSLRSEVDSLRSLDPNDVAETDGKRGKLQRKKSLRLFKEPKVDSPEQTTKSFMGFLRAKRKSTLKSPNA</sequence>
<gene>
    <name evidence="1" type="ORF">N8T08_005579</name>
</gene>
<dbReference type="Proteomes" id="UP001177260">
    <property type="component" value="Unassembled WGS sequence"/>
</dbReference>
<accession>A0ACC3B227</accession>